<evidence type="ECO:0000313" key="2">
    <source>
        <dbReference type="Proteomes" id="UP001176961"/>
    </source>
</evidence>
<evidence type="ECO:0000313" key="1">
    <source>
        <dbReference type="EMBL" id="CAJ0607471.1"/>
    </source>
</evidence>
<sequence>MTDGFWLFEGLEEEPYGLLPLVNLSGKGGPTSTKYVDRIGSYQWYLPDDTPTILIPGMPVESFFWPGGKLTQDHGVVIYDVNHLKVRDGSLDAAIIAAKLLSEKKKKPLDFGQFDFITDAVNLQKLFAFCQEAGEGLFRIDCERVGKTCILSRVEASDLMEIGHVTFDQNLKKKMTRPRGKHATGPFEQLMAYQFGSFRIMVRFEVDCADFAAVKCPPVTVDASEALPEKKKTPENSNIEIIEYGEMPRDVPLQLLTTYPQGAGFPFFTWAQLFFTNANQEIVGWFKGNGDFGKPSIYTQQDISKMMKPLPYVTLSRVHDCLGKIHKFLTKNDPEFRCGLIWKGKNHLEIFAKDPASNGGLSKGVREFLSTQCKDVVDDEEK</sequence>
<dbReference type="PANTHER" id="PTHR35179">
    <property type="entry name" value="PROTEIN CBG02620"/>
    <property type="match status" value="1"/>
</dbReference>
<dbReference type="AlphaFoldDB" id="A0AA36HB19"/>
<proteinExistence type="predicted"/>
<dbReference type="PANTHER" id="PTHR35179:SF2">
    <property type="entry name" value="START DOMAIN-CONTAINING PROTEIN"/>
    <property type="match status" value="1"/>
</dbReference>
<dbReference type="EMBL" id="CATQJL010000316">
    <property type="protein sequence ID" value="CAJ0607471.1"/>
    <property type="molecule type" value="Genomic_DNA"/>
</dbReference>
<reference evidence="1" key="1">
    <citation type="submission" date="2023-07" db="EMBL/GenBank/DDBJ databases">
        <authorList>
            <consortium name="CYATHOMIX"/>
        </authorList>
    </citation>
    <scope>NUCLEOTIDE SEQUENCE</scope>
    <source>
        <strain evidence="1">N/A</strain>
    </source>
</reference>
<gene>
    <name evidence="1" type="ORF">CYNAS_LOCUS19454</name>
</gene>
<accession>A0AA36HB19</accession>
<organism evidence="1 2">
    <name type="scientific">Cylicocyclus nassatus</name>
    <name type="common">Nematode worm</name>
    <dbReference type="NCBI Taxonomy" id="53992"/>
    <lineage>
        <taxon>Eukaryota</taxon>
        <taxon>Metazoa</taxon>
        <taxon>Ecdysozoa</taxon>
        <taxon>Nematoda</taxon>
        <taxon>Chromadorea</taxon>
        <taxon>Rhabditida</taxon>
        <taxon>Rhabditina</taxon>
        <taxon>Rhabditomorpha</taxon>
        <taxon>Strongyloidea</taxon>
        <taxon>Strongylidae</taxon>
        <taxon>Cylicocyclus</taxon>
    </lineage>
</organism>
<protein>
    <submittedName>
        <fullName evidence="1">Uncharacterized protein</fullName>
    </submittedName>
</protein>
<comment type="caution">
    <text evidence="1">The sequence shown here is derived from an EMBL/GenBank/DDBJ whole genome shotgun (WGS) entry which is preliminary data.</text>
</comment>
<dbReference type="Proteomes" id="UP001176961">
    <property type="component" value="Unassembled WGS sequence"/>
</dbReference>
<keyword evidence="2" id="KW-1185">Reference proteome</keyword>
<name>A0AA36HB19_CYLNA</name>